<dbReference type="GO" id="GO:0035438">
    <property type="term" value="F:cyclic-di-GMP binding"/>
    <property type="evidence" value="ECO:0007669"/>
    <property type="project" value="InterPro"/>
</dbReference>
<name>A0A1G7AE83_9BRAD</name>
<protein>
    <submittedName>
        <fullName evidence="3">PilZ domain-containing protein</fullName>
    </submittedName>
</protein>
<evidence type="ECO:0000313" key="3">
    <source>
        <dbReference type="EMBL" id="SDE13122.1"/>
    </source>
</evidence>
<feature type="region of interest" description="Disordered" evidence="1">
    <location>
        <begin position="10"/>
        <end position="32"/>
    </location>
</feature>
<evidence type="ECO:0000256" key="1">
    <source>
        <dbReference type="SAM" id="MobiDB-lite"/>
    </source>
</evidence>
<proteinExistence type="predicted"/>
<dbReference type="EMBL" id="FMZW01000020">
    <property type="protein sequence ID" value="SDE13122.1"/>
    <property type="molecule type" value="Genomic_DNA"/>
</dbReference>
<reference evidence="3 4" key="1">
    <citation type="submission" date="2016-10" db="EMBL/GenBank/DDBJ databases">
        <authorList>
            <person name="de Groot N.N."/>
        </authorList>
    </citation>
    <scope>NUCLEOTIDE SEQUENCE [LARGE SCALE GENOMIC DNA]</scope>
    <source>
        <strain evidence="3 4">R5</strain>
    </source>
</reference>
<sequence length="98" mass="10710">MPIAHVCVEEAGSSRVDEKRKHPRTEVNEPGYVSSGGSVMHCTIVNISPEGAAIEVENPAFVPHRFRLVMARDASVVYECQVIWSKKSRIGVSFVATA</sequence>
<evidence type="ECO:0000259" key="2">
    <source>
        <dbReference type="Pfam" id="PF07238"/>
    </source>
</evidence>
<dbReference type="InterPro" id="IPR009875">
    <property type="entry name" value="PilZ_domain"/>
</dbReference>
<feature type="compositionally biased region" description="Basic and acidic residues" evidence="1">
    <location>
        <begin position="15"/>
        <end position="27"/>
    </location>
</feature>
<accession>A0A1G7AE83</accession>
<organism evidence="3 4">
    <name type="scientific">Bradyrhizobium brasilense</name>
    <dbReference type="NCBI Taxonomy" id="1419277"/>
    <lineage>
        <taxon>Bacteria</taxon>
        <taxon>Pseudomonadati</taxon>
        <taxon>Pseudomonadota</taxon>
        <taxon>Alphaproteobacteria</taxon>
        <taxon>Hyphomicrobiales</taxon>
        <taxon>Nitrobacteraceae</taxon>
        <taxon>Bradyrhizobium</taxon>
    </lineage>
</organism>
<evidence type="ECO:0000313" key="4">
    <source>
        <dbReference type="Proteomes" id="UP000199245"/>
    </source>
</evidence>
<dbReference type="Pfam" id="PF07238">
    <property type="entry name" value="PilZ"/>
    <property type="match status" value="1"/>
</dbReference>
<feature type="domain" description="PilZ" evidence="2">
    <location>
        <begin position="18"/>
        <end position="95"/>
    </location>
</feature>
<dbReference type="SUPFAM" id="SSF141371">
    <property type="entry name" value="PilZ domain-like"/>
    <property type="match status" value="1"/>
</dbReference>
<dbReference type="RefSeq" id="WP_210262664.1">
    <property type="nucleotide sequence ID" value="NZ_FMZW01000020.1"/>
</dbReference>
<dbReference type="AlphaFoldDB" id="A0A1G7AE83"/>
<dbReference type="Gene3D" id="2.40.10.220">
    <property type="entry name" value="predicted glycosyltransferase like domains"/>
    <property type="match status" value="1"/>
</dbReference>
<gene>
    <name evidence="3" type="ORF">SAMN05216337_102088</name>
</gene>
<dbReference type="Proteomes" id="UP000199245">
    <property type="component" value="Unassembled WGS sequence"/>
</dbReference>